<gene>
    <name evidence="13" type="ORF">EZI54_21960</name>
</gene>
<protein>
    <submittedName>
        <fullName evidence="13">4-amino-4-deoxy-L-arabinose-phospho-UDP flippase</fullName>
    </submittedName>
</protein>
<dbReference type="PANTHER" id="PTHR30561">
    <property type="entry name" value="SMR FAMILY PROTON-DEPENDENT DRUG EFFLUX TRANSPORTER SUGE"/>
    <property type="match status" value="1"/>
</dbReference>
<comment type="caution">
    <text evidence="13">The sequence shown here is derived from an EMBL/GenBank/DDBJ whole genome shotgun (WGS) entry which is preliminary data.</text>
</comment>
<name>A0ABY1ZGT7_9GAMM</name>
<dbReference type="RefSeq" id="WP_131484026.1">
    <property type="nucleotide sequence ID" value="NZ_SJDL01000055.1"/>
</dbReference>
<evidence type="ECO:0000256" key="5">
    <source>
        <dbReference type="ARBA" id="ARBA00022556"/>
    </source>
</evidence>
<accession>A0ABY1ZGT7</accession>
<evidence type="ECO:0000256" key="7">
    <source>
        <dbReference type="ARBA" id="ARBA00022985"/>
    </source>
</evidence>
<keyword evidence="6 11" id="KW-0812">Transmembrane</keyword>
<dbReference type="SUPFAM" id="SSF103481">
    <property type="entry name" value="Multidrug resistance efflux transporter EmrE"/>
    <property type="match status" value="1"/>
</dbReference>
<keyword evidence="3" id="KW-0444">Lipid biosynthesis</keyword>
<feature type="transmembrane region" description="Helical" evidence="11">
    <location>
        <begin position="93"/>
        <end position="110"/>
    </location>
</feature>
<evidence type="ECO:0000313" key="13">
    <source>
        <dbReference type="EMBL" id="TBW47900.1"/>
    </source>
</evidence>
<keyword evidence="7" id="KW-0448">Lipopolysaccharide biosynthesis</keyword>
<dbReference type="Proteomes" id="UP000313645">
    <property type="component" value="Unassembled WGS sequence"/>
</dbReference>
<evidence type="ECO:0000256" key="1">
    <source>
        <dbReference type="ARBA" id="ARBA00004651"/>
    </source>
</evidence>
<keyword evidence="5" id="KW-0441">Lipid A biosynthesis</keyword>
<keyword evidence="9" id="KW-0443">Lipid metabolism</keyword>
<dbReference type="InterPro" id="IPR000620">
    <property type="entry name" value="EamA_dom"/>
</dbReference>
<evidence type="ECO:0000256" key="4">
    <source>
        <dbReference type="ARBA" id="ARBA00022519"/>
    </source>
</evidence>
<proteinExistence type="predicted"/>
<evidence type="ECO:0000256" key="3">
    <source>
        <dbReference type="ARBA" id="ARBA00022516"/>
    </source>
</evidence>
<evidence type="ECO:0000256" key="2">
    <source>
        <dbReference type="ARBA" id="ARBA00022475"/>
    </source>
</evidence>
<keyword evidence="4" id="KW-0997">Cell inner membrane</keyword>
<feature type="transmembrane region" description="Helical" evidence="11">
    <location>
        <begin position="42"/>
        <end position="61"/>
    </location>
</feature>
<evidence type="ECO:0000256" key="10">
    <source>
        <dbReference type="ARBA" id="ARBA00023136"/>
    </source>
</evidence>
<feature type="transmembrane region" description="Helical" evidence="11">
    <location>
        <begin position="68"/>
        <end position="87"/>
    </location>
</feature>
<organism evidence="13 14">
    <name type="scientific">Marinobacter halodurans</name>
    <dbReference type="NCBI Taxonomy" id="2528979"/>
    <lineage>
        <taxon>Bacteria</taxon>
        <taxon>Pseudomonadati</taxon>
        <taxon>Pseudomonadota</taxon>
        <taxon>Gammaproteobacteria</taxon>
        <taxon>Pseudomonadales</taxon>
        <taxon>Marinobacteraceae</taxon>
        <taxon>Marinobacter</taxon>
    </lineage>
</organism>
<evidence type="ECO:0000313" key="14">
    <source>
        <dbReference type="Proteomes" id="UP000313645"/>
    </source>
</evidence>
<dbReference type="InterPro" id="IPR000390">
    <property type="entry name" value="Small_drug/metabolite_transptr"/>
</dbReference>
<dbReference type="NCBIfam" id="NF011625">
    <property type="entry name" value="PRK15051.1"/>
    <property type="match status" value="1"/>
</dbReference>
<evidence type="ECO:0000256" key="8">
    <source>
        <dbReference type="ARBA" id="ARBA00022989"/>
    </source>
</evidence>
<keyword evidence="2" id="KW-1003">Cell membrane</keyword>
<keyword evidence="14" id="KW-1185">Reference proteome</keyword>
<dbReference type="Gene3D" id="1.10.3730.20">
    <property type="match status" value="1"/>
</dbReference>
<dbReference type="InterPro" id="IPR037185">
    <property type="entry name" value="EmrE-like"/>
</dbReference>
<dbReference type="PANTHER" id="PTHR30561:SF23">
    <property type="entry name" value="4-AMINO-4-DEOXY-L-ARABINOSE-PHOSPHOUNDECAPRENOL FLIPPASE SUBUNIT ARNE-RELATED"/>
    <property type="match status" value="1"/>
</dbReference>
<evidence type="ECO:0000256" key="9">
    <source>
        <dbReference type="ARBA" id="ARBA00023098"/>
    </source>
</evidence>
<keyword evidence="8 11" id="KW-1133">Transmembrane helix</keyword>
<evidence type="ECO:0000256" key="6">
    <source>
        <dbReference type="ARBA" id="ARBA00022692"/>
    </source>
</evidence>
<dbReference type="Pfam" id="PF00892">
    <property type="entry name" value="EamA"/>
    <property type="match status" value="1"/>
</dbReference>
<dbReference type="EMBL" id="SJDL01000055">
    <property type="protein sequence ID" value="TBW47900.1"/>
    <property type="molecule type" value="Genomic_DNA"/>
</dbReference>
<evidence type="ECO:0000256" key="11">
    <source>
        <dbReference type="SAM" id="Phobius"/>
    </source>
</evidence>
<keyword evidence="10 11" id="KW-0472">Membrane</keyword>
<reference evidence="13 14" key="1">
    <citation type="submission" date="2019-02" db="EMBL/GenBank/DDBJ databases">
        <title>Marinobacter halodurans sp. nov., a marine bacterium isolated from sea tidal flat.</title>
        <authorList>
            <person name="Yoo Y."/>
            <person name="Lee D.W."/>
            <person name="Kim B.S."/>
            <person name="Kim J.-J."/>
        </authorList>
    </citation>
    <scope>NUCLEOTIDE SEQUENCE [LARGE SCALE GENOMIC DNA]</scope>
    <source>
        <strain evidence="13 14">YJ-S3-2</strain>
    </source>
</reference>
<sequence>MGFLLVILACLLTSAGQLFQKQAVESWRGEPLSLALLIRSPWLWAAVTSLGLGIIFWLLVLQQLPVSIAYPMLSLNFVFITLASRIWFHEIIDARHCIGILLIIAGIVVLRGH</sequence>
<feature type="domain" description="EamA" evidence="12">
    <location>
        <begin position="43"/>
        <end position="110"/>
    </location>
</feature>
<evidence type="ECO:0000259" key="12">
    <source>
        <dbReference type="Pfam" id="PF00892"/>
    </source>
</evidence>
<comment type="subcellular location">
    <subcellularLocation>
        <location evidence="1">Cell membrane</location>
        <topology evidence="1">Multi-pass membrane protein</topology>
    </subcellularLocation>
</comment>